<evidence type="ECO:0000256" key="20">
    <source>
        <dbReference type="SAM" id="Phobius"/>
    </source>
</evidence>
<dbReference type="PANTHER" id="PTHR45339:SF1">
    <property type="entry name" value="HYBRID SIGNAL TRANSDUCTION HISTIDINE KINASE J"/>
    <property type="match status" value="1"/>
</dbReference>
<evidence type="ECO:0000256" key="4">
    <source>
        <dbReference type="ARBA" id="ARBA00022475"/>
    </source>
</evidence>
<evidence type="ECO:0000256" key="14">
    <source>
        <dbReference type="ARBA" id="ARBA00064003"/>
    </source>
</evidence>
<dbReference type="InterPro" id="IPR001789">
    <property type="entry name" value="Sig_transdc_resp-reg_receiver"/>
</dbReference>
<dbReference type="InterPro" id="IPR003594">
    <property type="entry name" value="HATPase_dom"/>
</dbReference>
<dbReference type="InterPro" id="IPR036641">
    <property type="entry name" value="HPT_dom_sf"/>
</dbReference>
<evidence type="ECO:0000256" key="17">
    <source>
        <dbReference type="PROSITE-ProRule" id="PRU00169"/>
    </source>
</evidence>
<dbReference type="EMBL" id="CP072943">
    <property type="protein sequence ID" value="QTX32163.1"/>
    <property type="molecule type" value="Genomic_DNA"/>
</dbReference>
<dbReference type="PROSITE" id="PS50894">
    <property type="entry name" value="HPT"/>
    <property type="match status" value="1"/>
</dbReference>
<dbReference type="SUPFAM" id="SSF103190">
    <property type="entry name" value="Sensory domain-like"/>
    <property type="match status" value="1"/>
</dbReference>
<keyword evidence="13 20" id="KW-0472">Membrane</keyword>
<comment type="subcellular location">
    <subcellularLocation>
        <location evidence="2">Cell membrane</location>
        <topology evidence="2">Multi-pass membrane protein</topology>
    </subcellularLocation>
</comment>
<dbReference type="Gene3D" id="3.40.50.2300">
    <property type="match status" value="2"/>
</dbReference>
<dbReference type="Pfam" id="PF00072">
    <property type="entry name" value="Response_reg"/>
    <property type="match status" value="2"/>
</dbReference>
<dbReference type="InterPro" id="IPR005467">
    <property type="entry name" value="His_kinase_dom"/>
</dbReference>
<dbReference type="FunFam" id="3.30.565.10:FF:000010">
    <property type="entry name" value="Sensor histidine kinase RcsC"/>
    <property type="match status" value="1"/>
</dbReference>
<keyword evidence="5 17" id="KW-0597">Phosphoprotein</keyword>
<comment type="catalytic activity">
    <reaction evidence="1">
        <text>ATP + protein L-histidine = ADP + protein N-phospho-L-histidine.</text>
        <dbReference type="EC" id="2.7.13.3"/>
    </reaction>
</comment>
<dbReference type="InterPro" id="IPR003661">
    <property type="entry name" value="HisK_dim/P_dom"/>
</dbReference>
<keyword evidence="7 20" id="KW-0812">Transmembrane</keyword>
<evidence type="ECO:0000313" key="24">
    <source>
        <dbReference type="EMBL" id="QTX32163.1"/>
    </source>
</evidence>
<reference evidence="25" key="1">
    <citation type="submission" date="2021-04" db="EMBL/GenBank/DDBJ databases">
        <title>A novel Synergistetes isolate from a pyrite-forming mixed culture.</title>
        <authorList>
            <person name="Bunk B."/>
            <person name="Sproer C."/>
            <person name="Spring S."/>
            <person name="Pester M."/>
        </authorList>
    </citation>
    <scope>NUCLEOTIDE SEQUENCE [LARGE SCALE GENOMIC DNA]</scope>
    <source>
        <strain evidence="25">J.5.4.2-T.3.5.2</strain>
    </source>
</reference>
<evidence type="ECO:0000256" key="13">
    <source>
        <dbReference type="ARBA" id="ARBA00023136"/>
    </source>
</evidence>
<sequence>MTEPYWAMARLVTAGYSLLLAALAVLPGPEEEGGPFRAASALFGLGWAFALSDPIMTTLAEPLSLLHPFGLALALGGAFSLLGAPSGAAGLLFLIPAVSPLLLLVPGHAAQAGLLLAVGAPAASIGAFLRGTAPSRPLAAVTALLFCAEGLRLAAAEPSPFSKVLSLALAVSAFFFLAMELLRMKGLSARSRRILGGGIVLYGAVAALGGAASLRMERSFRETLSRNGFDRLEVAANKFAFFEMTGHALARNAAADDAVTASLAEGGFAADLSLRLLNRRLGGDLLFLLDVDGDVLATSDPVLSGRNLAFRSYFREALGGRSTLFYGRGRITGREGAYFARPIVDDGGSVSAVVVVKLDLAPNLGDSLRSEGIIMHHDGAILMGPPGWDSGLLFDLSPARREELIAMDLWDGAKLIPLGLERLRDGWVRTASGARAGLVSLPLPGGFWELTKIVDMEPLFRYRRLLFSLYTLLSALAILLLQRHAQKDLLIGRLRREVEERLSAERSEREARARAQDLAARAEEASVAKSRFLANMSHEIRTPLNAVLGMTELLLDTDLDERQRRFAEIVRTGGDSLLALIDDVLDFSKIEAGRLEVESIPFHLPSLVEETAEMLAFKASEKGLAFSARLDGDVPERVRGDPNRLRQVLVNLLNNAVKFTPSGEIGLHASPEGRSGETVTIRFAVRDSGIGISPGRVASLFDAFEQADASTTRLYGGTGLGLAICKLLVERMGGRIGVESSPGRGSLFWFTLPFRIEGGTKGEGDGTVAPDLAGKRILVVDGDLTDLLSLSQQLDRRGFAATRATDGATALAMLREGFDGGAPFDVVVTAPSMTDREGRDLPRLLGDDPDLAPTPIVFLAPAGATVDADALEGAGFSACLSKPVKSSALLQTLTSLLRDEGLPPGGERPQRDEGSVSIRGGRTLLLVEDNDVNAQVALAMLARLGLTARRVADGSRAVDAAREEAYDMIFMDIQMPVMDGFEATARIREEERRSAGTKRAVIVAMTAHALAGYRRQCLDAGMDDYVTKPIAFKELKEIVIRHLSDAPPPEERPERALPPAETETPLFDRSDALFRVGGDEAFLAEMLHLFVATHGDDVAALRGADAAADAVAAADRAHGVKGASGNLGLRRLMEEARRVERAFKEGRGEASDLESLATLLEETLAVAEKAAESIESGL</sequence>
<evidence type="ECO:0000256" key="18">
    <source>
        <dbReference type="SAM" id="Coils"/>
    </source>
</evidence>
<evidence type="ECO:0000256" key="1">
    <source>
        <dbReference type="ARBA" id="ARBA00000085"/>
    </source>
</evidence>
<dbReference type="CDD" id="cd17546">
    <property type="entry name" value="REC_hyHK_CKI1_RcsC-like"/>
    <property type="match status" value="1"/>
</dbReference>
<comment type="subunit">
    <text evidence="14">At low DSF concentrations, interacts with RpfF.</text>
</comment>
<feature type="transmembrane region" description="Helical" evidence="20">
    <location>
        <begin position="194"/>
        <end position="214"/>
    </location>
</feature>
<dbReference type="SMART" id="SM00388">
    <property type="entry name" value="HisKA"/>
    <property type="match status" value="1"/>
</dbReference>
<dbReference type="Gene3D" id="1.20.120.160">
    <property type="entry name" value="HPT domain"/>
    <property type="match status" value="1"/>
</dbReference>
<feature type="transmembrane region" description="Helical" evidence="20">
    <location>
        <begin position="112"/>
        <end position="131"/>
    </location>
</feature>
<evidence type="ECO:0000256" key="16">
    <source>
        <dbReference type="PROSITE-ProRule" id="PRU00110"/>
    </source>
</evidence>
<feature type="domain" description="Response regulatory" evidence="22">
    <location>
        <begin position="776"/>
        <end position="897"/>
    </location>
</feature>
<dbReference type="CDD" id="cd16922">
    <property type="entry name" value="HATPase_EvgS-ArcB-TorS-like"/>
    <property type="match status" value="1"/>
</dbReference>
<protein>
    <recommendedName>
        <fullName evidence="15">Sensory/regulatory protein RpfC</fullName>
        <ecNumber evidence="3">2.7.13.3</ecNumber>
    </recommendedName>
</protein>
<feature type="compositionally biased region" description="Basic and acidic residues" evidence="19">
    <location>
        <begin position="1043"/>
        <end position="1055"/>
    </location>
</feature>
<dbReference type="Pfam" id="PF02518">
    <property type="entry name" value="HATPase_c"/>
    <property type="match status" value="1"/>
</dbReference>
<keyword evidence="6" id="KW-0808">Transferase</keyword>
<evidence type="ECO:0000256" key="8">
    <source>
        <dbReference type="ARBA" id="ARBA00022741"/>
    </source>
</evidence>
<feature type="region of interest" description="Disordered" evidence="19">
    <location>
        <begin position="1043"/>
        <end position="1062"/>
    </location>
</feature>
<comment type="caution">
    <text evidence="17">Lacks conserved residue(s) required for the propagation of feature annotation.</text>
</comment>
<evidence type="ECO:0000259" key="23">
    <source>
        <dbReference type="PROSITE" id="PS50894"/>
    </source>
</evidence>
<dbReference type="GO" id="GO:0000155">
    <property type="term" value="F:phosphorelay sensor kinase activity"/>
    <property type="evidence" value="ECO:0007669"/>
    <property type="project" value="InterPro"/>
</dbReference>
<evidence type="ECO:0000256" key="10">
    <source>
        <dbReference type="ARBA" id="ARBA00022840"/>
    </source>
</evidence>
<evidence type="ECO:0000259" key="21">
    <source>
        <dbReference type="PROSITE" id="PS50109"/>
    </source>
</evidence>
<dbReference type="PROSITE" id="PS50110">
    <property type="entry name" value="RESPONSE_REGULATORY"/>
    <property type="match status" value="2"/>
</dbReference>
<dbReference type="SUPFAM" id="SSF47384">
    <property type="entry name" value="Homodimeric domain of signal transducing histidine kinase"/>
    <property type="match status" value="1"/>
</dbReference>
<evidence type="ECO:0000256" key="12">
    <source>
        <dbReference type="ARBA" id="ARBA00023012"/>
    </source>
</evidence>
<dbReference type="InterPro" id="IPR004358">
    <property type="entry name" value="Sig_transdc_His_kin-like_C"/>
</dbReference>
<dbReference type="PRINTS" id="PR00344">
    <property type="entry name" value="BCTRLSENSOR"/>
</dbReference>
<dbReference type="InterPro" id="IPR029151">
    <property type="entry name" value="Sensor-like_sf"/>
</dbReference>
<dbReference type="InterPro" id="IPR011006">
    <property type="entry name" value="CheY-like_superfamily"/>
</dbReference>
<dbReference type="RefSeq" id="WP_274373378.1">
    <property type="nucleotide sequence ID" value="NZ_CP072943.1"/>
</dbReference>
<dbReference type="SUPFAM" id="SSF47226">
    <property type="entry name" value="Histidine-containing phosphotransfer domain, HPT domain"/>
    <property type="match status" value="1"/>
</dbReference>
<dbReference type="Gene3D" id="1.10.287.130">
    <property type="match status" value="1"/>
</dbReference>
<evidence type="ECO:0000256" key="2">
    <source>
        <dbReference type="ARBA" id="ARBA00004651"/>
    </source>
</evidence>
<evidence type="ECO:0000256" key="6">
    <source>
        <dbReference type="ARBA" id="ARBA00022679"/>
    </source>
</evidence>
<dbReference type="InterPro" id="IPR036890">
    <property type="entry name" value="HATPase_C_sf"/>
</dbReference>
<dbReference type="GO" id="GO:0005886">
    <property type="term" value="C:plasma membrane"/>
    <property type="evidence" value="ECO:0007669"/>
    <property type="project" value="UniProtKB-SubCell"/>
</dbReference>
<dbReference type="KEGG" id="aram:KAR29_12770"/>
<keyword evidence="12" id="KW-0902">Two-component regulatory system</keyword>
<dbReference type="AlphaFoldDB" id="A0A9Q7ABX0"/>
<dbReference type="FunFam" id="1.10.287.130:FF:000002">
    <property type="entry name" value="Two-component osmosensing histidine kinase"/>
    <property type="match status" value="1"/>
</dbReference>
<dbReference type="PROSITE" id="PS50109">
    <property type="entry name" value="HIS_KIN"/>
    <property type="match status" value="1"/>
</dbReference>
<evidence type="ECO:0000256" key="15">
    <source>
        <dbReference type="ARBA" id="ARBA00068150"/>
    </source>
</evidence>
<dbReference type="Proteomes" id="UP000671879">
    <property type="component" value="Chromosome"/>
</dbReference>
<accession>A0A9Q7ABX0</accession>
<feature type="domain" description="Response regulatory" evidence="22">
    <location>
        <begin position="923"/>
        <end position="1043"/>
    </location>
</feature>
<evidence type="ECO:0000313" key="25">
    <source>
        <dbReference type="Proteomes" id="UP000671879"/>
    </source>
</evidence>
<evidence type="ECO:0000256" key="5">
    <source>
        <dbReference type="ARBA" id="ARBA00022553"/>
    </source>
</evidence>
<dbReference type="SMART" id="SM00073">
    <property type="entry name" value="HPT"/>
    <property type="match status" value="1"/>
</dbReference>
<organism evidence="24 25">
    <name type="scientific">Aminithiophilus ramosus</name>
    <dbReference type="NCBI Taxonomy" id="3029084"/>
    <lineage>
        <taxon>Bacteria</taxon>
        <taxon>Thermotogati</taxon>
        <taxon>Synergistota</taxon>
        <taxon>Synergistia</taxon>
        <taxon>Synergistales</taxon>
        <taxon>Aminithiophilaceae</taxon>
        <taxon>Aminithiophilus</taxon>
    </lineage>
</organism>
<feature type="coiled-coil region" evidence="18">
    <location>
        <begin position="1129"/>
        <end position="1170"/>
    </location>
</feature>
<feature type="domain" description="HPt" evidence="23">
    <location>
        <begin position="1079"/>
        <end position="1174"/>
    </location>
</feature>
<dbReference type="PANTHER" id="PTHR45339">
    <property type="entry name" value="HYBRID SIGNAL TRANSDUCTION HISTIDINE KINASE J"/>
    <property type="match status" value="1"/>
</dbReference>
<keyword evidence="9" id="KW-0418">Kinase</keyword>
<dbReference type="SUPFAM" id="SSF52172">
    <property type="entry name" value="CheY-like"/>
    <property type="match status" value="2"/>
</dbReference>
<dbReference type="InterPro" id="IPR008207">
    <property type="entry name" value="Sig_transdc_His_kin_Hpt_dom"/>
</dbReference>
<dbReference type="Gene3D" id="3.30.565.10">
    <property type="entry name" value="Histidine kinase-like ATPase, C-terminal domain"/>
    <property type="match status" value="1"/>
</dbReference>
<evidence type="ECO:0000256" key="7">
    <source>
        <dbReference type="ARBA" id="ARBA00022692"/>
    </source>
</evidence>
<dbReference type="SMART" id="SM00448">
    <property type="entry name" value="REC"/>
    <property type="match status" value="2"/>
</dbReference>
<keyword evidence="10" id="KW-0067">ATP-binding</keyword>
<feature type="transmembrane region" description="Helical" evidence="20">
    <location>
        <begin position="164"/>
        <end position="182"/>
    </location>
</feature>
<keyword evidence="11 20" id="KW-1133">Transmembrane helix</keyword>
<dbReference type="CDD" id="cd00082">
    <property type="entry name" value="HisKA"/>
    <property type="match status" value="1"/>
</dbReference>
<keyword evidence="8" id="KW-0547">Nucleotide-binding</keyword>
<keyword evidence="4" id="KW-1003">Cell membrane</keyword>
<dbReference type="EC" id="2.7.13.3" evidence="3"/>
<evidence type="ECO:0000256" key="11">
    <source>
        <dbReference type="ARBA" id="ARBA00022989"/>
    </source>
</evidence>
<feature type="modified residue" description="Phosphohistidine" evidence="16">
    <location>
        <position position="1118"/>
    </location>
</feature>
<dbReference type="Gene3D" id="3.30.450.20">
    <property type="entry name" value="PAS domain"/>
    <property type="match status" value="1"/>
</dbReference>
<keyword evidence="18" id="KW-0175">Coiled coil</keyword>
<evidence type="ECO:0000259" key="22">
    <source>
        <dbReference type="PROSITE" id="PS50110"/>
    </source>
</evidence>
<dbReference type="Pfam" id="PF00512">
    <property type="entry name" value="HisKA"/>
    <property type="match status" value="1"/>
</dbReference>
<feature type="modified residue" description="4-aspartylphosphate" evidence="17">
    <location>
        <position position="972"/>
    </location>
</feature>
<evidence type="ECO:0000256" key="9">
    <source>
        <dbReference type="ARBA" id="ARBA00022777"/>
    </source>
</evidence>
<dbReference type="Pfam" id="PF01627">
    <property type="entry name" value="Hpt"/>
    <property type="match status" value="1"/>
</dbReference>
<name>A0A9Q7ABX0_9BACT</name>
<dbReference type="GO" id="GO:0005524">
    <property type="term" value="F:ATP binding"/>
    <property type="evidence" value="ECO:0007669"/>
    <property type="project" value="UniProtKB-KW"/>
</dbReference>
<dbReference type="SUPFAM" id="SSF55874">
    <property type="entry name" value="ATPase domain of HSP90 chaperone/DNA topoisomerase II/histidine kinase"/>
    <property type="match status" value="1"/>
</dbReference>
<proteinExistence type="predicted"/>
<dbReference type="InterPro" id="IPR036097">
    <property type="entry name" value="HisK_dim/P_sf"/>
</dbReference>
<evidence type="ECO:0000256" key="3">
    <source>
        <dbReference type="ARBA" id="ARBA00012438"/>
    </source>
</evidence>
<evidence type="ECO:0000256" key="19">
    <source>
        <dbReference type="SAM" id="MobiDB-lite"/>
    </source>
</evidence>
<keyword evidence="25" id="KW-1185">Reference proteome</keyword>
<dbReference type="SMART" id="SM00387">
    <property type="entry name" value="HATPase_c"/>
    <property type="match status" value="1"/>
</dbReference>
<gene>
    <name evidence="24" type="ORF">KAR29_12770</name>
</gene>
<feature type="domain" description="Histidine kinase" evidence="21">
    <location>
        <begin position="535"/>
        <end position="756"/>
    </location>
</feature>
<feature type="transmembrane region" description="Helical" evidence="20">
    <location>
        <begin position="137"/>
        <end position="155"/>
    </location>
</feature>